<keyword evidence="2" id="KW-0732">Signal</keyword>
<proteinExistence type="predicted"/>
<dbReference type="GeneID" id="31016082"/>
<evidence type="ECO:0000256" key="1">
    <source>
        <dbReference type="SAM" id="MobiDB-lite"/>
    </source>
</evidence>
<dbReference type="EMBL" id="MNUE01000041">
    <property type="protein sequence ID" value="OJD32071.1"/>
    <property type="molecule type" value="Genomic_DNA"/>
</dbReference>
<reference evidence="3 4" key="1">
    <citation type="submission" date="2016-10" db="EMBL/GenBank/DDBJ databases">
        <title>Proteomics and genomics reveal pathogen-plant mechanisms compatible with a hemibiotrophic lifestyle of Diplodia corticola.</title>
        <authorList>
            <person name="Fernandes I."/>
            <person name="De Jonge R."/>
            <person name="Van De Peer Y."/>
            <person name="Devreese B."/>
            <person name="Alves A."/>
            <person name="Esteves A.C."/>
        </authorList>
    </citation>
    <scope>NUCLEOTIDE SEQUENCE [LARGE SCALE GENOMIC DNA]</scope>
    <source>
        <strain evidence="3 4">CBS 112549</strain>
    </source>
</reference>
<accession>A0A1J9RUG5</accession>
<organism evidence="3 4">
    <name type="scientific">Diplodia corticola</name>
    <dbReference type="NCBI Taxonomy" id="236234"/>
    <lineage>
        <taxon>Eukaryota</taxon>
        <taxon>Fungi</taxon>
        <taxon>Dikarya</taxon>
        <taxon>Ascomycota</taxon>
        <taxon>Pezizomycotina</taxon>
        <taxon>Dothideomycetes</taxon>
        <taxon>Dothideomycetes incertae sedis</taxon>
        <taxon>Botryosphaeriales</taxon>
        <taxon>Botryosphaeriaceae</taxon>
        <taxon>Diplodia</taxon>
    </lineage>
</organism>
<feature type="compositionally biased region" description="Basic and acidic residues" evidence="1">
    <location>
        <begin position="60"/>
        <end position="86"/>
    </location>
</feature>
<name>A0A1J9RUG5_9PEZI</name>
<feature type="compositionally biased region" description="Low complexity" evidence="1">
    <location>
        <begin position="142"/>
        <end position="153"/>
    </location>
</feature>
<dbReference type="AlphaFoldDB" id="A0A1J9RUG5"/>
<sequence>MKLSSFLVIAGLLATSTVAFPAQDVKSLATPVPGTNDTPSRGAARHPRKQLPNDCNEYGTRLKDGTLARNPEKCEYLKRKNKEKQSASKAKPSKSSGAAAAKPAKSASGKPVTSSAKPTKSSEKPAKFSAKPTKSSGKPVESSSAAPQQSTTA</sequence>
<evidence type="ECO:0000256" key="2">
    <source>
        <dbReference type="SAM" id="SignalP"/>
    </source>
</evidence>
<dbReference type="RefSeq" id="XP_020128331.1">
    <property type="nucleotide sequence ID" value="XM_020275821.1"/>
</dbReference>
<keyword evidence="4" id="KW-1185">Reference proteome</keyword>
<gene>
    <name evidence="3" type="ORF">BKCO1_4100058</name>
</gene>
<feature type="region of interest" description="Disordered" evidence="1">
    <location>
        <begin position="25"/>
        <end position="153"/>
    </location>
</feature>
<feature type="chain" id="PRO_5009656758" evidence="2">
    <location>
        <begin position="20"/>
        <end position="153"/>
    </location>
</feature>
<dbReference type="Proteomes" id="UP000183809">
    <property type="component" value="Unassembled WGS sequence"/>
</dbReference>
<comment type="caution">
    <text evidence="3">The sequence shown here is derived from an EMBL/GenBank/DDBJ whole genome shotgun (WGS) entry which is preliminary data.</text>
</comment>
<evidence type="ECO:0000313" key="4">
    <source>
        <dbReference type="Proteomes" id="UP000183809"/>
    </source>
</evidence>
<feature type="signal peptide" evidence="2">
    <location>
        <begin position="1"/>
        <end position="19"/>
    </location>
</feature>
<feature type="compositionally biased region" description="Low complexity" evidence="1">
    <location>
        <begin position="87"/>
        <end position="111"/>
    </location>
</feature>
<protein>
    <submittedName>
        <fullName evidence="3">Uncharacterized protein</fullName>
    </submittedName>
</protein>
<evidence type="ECO:0000313" key="3">
    <source>
        <dbReference type="EMBL" id="OJD32071.1"/>
    </source>
</evidence>